<dbReference type="GeneID" id="27351554"/>
<keyword evidence="3" id="KW-1185">Reference proteome</keyword>
<evidence type="ECO:0008006" key="4">
    <source>
        <dbReference type="Google" id="ProtNLM"/>
    </source>
</evidence>
<feature type="compositionally biased region" description="Polar residues" evidence="1">
    <location>
        <begin position="149"/>
        <end position="165"/>
    </location>
</feature>
<evidence type="ECO:0000256" key="1">
    <source>
        <dbReference type="SAM" id="MobiDB-lite"/>
    </source>
</evidence>
<protein>
    <recommendedName>
        <fullName evidence="4">Transcription factor domain-containing protein</fullName>
    </recommendedName>
</protein>
<feature type="region of interest" description="Disordered" evidence="1">
    <location>
        <begin position="201"/>
        <end position="223"/>
    </location>
</feature>
<feature type="compositionally biased region" description="Low complexity" evidence="1">
    <location>
        <begin position="95"/>
        <end position="104"/>
    </location>
</feature>
<feature type="region of interest" description="Disordered" evidence="1">
    <location>
        <begin position="1"/>
        <end position="182"/>
    </location>
</feature>
<feature type="compositionally biased region" description="Basic and acidic residues" evidence="1">
    <location>
        <begin position="23"/>
        <end position="33"/>
    </location>
</feature>
<dbReference type="PANTHER" id="PTHR37540">
    <property type="entry name" value="TRANSCRIPTION FACTOR (ACR-2), PUTATIVE-RELATED-RELATED"/>
    <property type="match status" value="1"/>
</dbReference>
<dbReference type="PANTHER" id="PTHR37540:SF5">
    <property type="entry name" value="TRANSCRIPTION FACTOR DOMAIN-CONTAINING PROTEIN"/>
    <property type="match status" value="1"/>
</dbReference>
<sequence>MDKRNEPNHAAHGALHNPGTGDRSSDRDDESRGAESSNKYRRIDREGARASTASEQSGRFLFVDSSSSGQRPRSDQRAINAHIQQTAHRNRRQAAQKQKTTGAANIGRYRREPQLQPRPIEPQPTTPVTFERRSPSQQQQSTSRESSAAPRSSLNPSEETVTHEPSSPRPSETLPEFDRGHVDRLRHYSTVRGAEVREAINAQQHSQNAFTEIARREHPQDETTSVRSMLTQILQRLDAGHAGRLIQPSPNSSLNNTLLDPFNISSVHITPSMNAVLRHFSDVMIPTVFPTRHQAEIQTRWAFQNAAQDPLVLYSLLAIASAERSARLGELRSGAIETTFTEADLENRTAPDFVSYKVNAVRIANETMKSMEKATQASTIFAMMCLLSIEVITGNQKEIFAHVSGLQKLIAWRGGYHGIPPHATELILSSSYMCAALTRSLPAAPPTSALPALPASLVEEIRQNVSEDVKKMGMGILTADVDSILDWRISQAFRDMKDVVQYREYYHEKQLLPAPEENEYINAKSYHFRYAALSAPFELREPASDKEEACRLAMLIFWFSNFQISRPDSALNRTLTAQLKTALQASDLKGLWGPHYELLVWVLLLGAFISAGQRERPWFVLNLARVSRVLKLHNWDEVRQLLLRFFYLDRIYAEGMRQSWEEAALLAETMEAGLS</sequence>
<proteinExistence type="predicted"/>
<dbReference type="InterPro" id="IPR021858">
    <property type="entry name" value="Fun_TF"/>
</dbReference>
<feature type="compositionally biased region" description="Polar residues" evidence="1">
    <location>
        <begin position="201"/>
        <end position="210"/>
    </location>
</feature>
<organism evidence="2 3">
    <name type="scientific">Cladophialophora immunda</name>
    <dbReference type="NCBI Taxonomy" id="569365"/>
    <lineage>
        <taxon>Eukaryota</taxon>
        <taxon>Fungi</taxon>
        <taxon>Dikarya</taxon>
        <taxon>Ascomycota</taxon>
        <taxon>Pezizomycotina</taxon>
        <taxon>Eurotiomycetes</taxon>
        <taxon>Chaetothyriomycetidae</taxon>
        <taxon>Chaetothyriales</taxon>
        <taxon>Herpotrichiellaceae</taxon>
        <taxon>Cladophialophora</taxon>
    </lineage>
</organism>
<dbReference type="STRING" id="569365.A0A0D1Z4E5"/>
<reference evidence="2 3" key="1">
    <citation type="submission" date="2015-01" db="EMBL/GenBank/DDBJ databases">
        <title>The Genome Sequence of Cladophialophora immunda CBS83496.</title>
        <authorList>
            <consortium name="The Broad Institute Genomics Platform"/>
            <person name="Cuomo C."/>
            <person name="de Hoog S."/>
            <person name="Gorbushina A."/>
            <person name="Stielow B."/>
            <person name="Teixiera M."/>
            <person name="Abouelleil A."/>
            <person name="Chapman S.B."/>
            <person name="Priest M."/>
            <person name="Young S.K."/>
            <person name="Wortman J."/>
            <person name="Nusbaum C."/>
            <person name="Birren B."/>
        </authorList>
    </citation>
    <scope>NUCLEOTIDE SEQUENCE [LARGE SCALE GENOMIC DNA]</scope>
    <source>
        <strain evidence="2 3">CBS 83496</strain>
    </source>
</reference>
<dbReference type="AlphaFoldDB" id="A0A0D1Z4E5"/>
<dbReference type="Pfam" id="PF11951">
    <property type="entry name" value="Fungal_trans_2"/>
    <property type="match status" value="1"/>
</dbReference>
<evidence type="ECO:0000313" key="2">
    <source>
        <dbReference type="EMBL" id="KIW22476.1"/>
    </source>
</evidence>
<evidence type="ECO:0000313" key="3">
    <source>
        <dbReference type="Proteomes" id="UP000054466"/>
    </source>
</evidence>
<gene>
    <name evidence="2" type="ORF">PV07_12360</name>
</gene>
<feature type="compositionally biased region" description="Low complexity" evidence="1">
    <location>
        <begin position="135"/>
        <end position="147"/>
    </location>
</feature>
<dbReference type="OrthoDB" id="4158087at2759"/>
<dbReference type="Proteomes" id="UP000054466">
    <property type="component" value="Unassembled WGS sequence"/>
</dbReference>
<dbReference type="RefSeq" id="XP_016242692.1">
    <property type="nucleotide sequence ID" value="XM_016399880.1"/>
</dbReference>
<dbReference type="EMBL" id="KN847047">
    <property type="protein sequence ID" value="KIW22476.1"/>
    <property type="molecule type" value="Genomic_DNA"/>
</dbReference>
<dbReference type="HOGENOM" id="CLU_407086_0_0_1"/>
<name>A0A0D1Z4E5_9EURO</name>
<accession>A0A0D1Z4E5</accession>
<dbReference type="VEuPathDB" id="FungiDB:PV07_12360"/>